<dbReference type="GO" id="GO:0008967">
    <property type="term" value="F:phosphoglycolate phosphatase activity"/>
    <property type="evidence" value="ECO:0007669"/>
    <property type="project" value="TreeGrafter"/>
</dbReference>
<dbReference type="InterPro" id="IPR006439">
    <property type="entry name" value="HAD-SF_hydro_IA"/>
</dbReference>
<evidence type="ECO:0000313" key="1">
    <source>
        <dbReference type="EMBL" id="EMC22410.1"/>
    </source>
</evidence>
<dbReference type="Proteomes" id="UP000011676">
    <property type="component" value="Unassembled WGS sequence"/>
</dbReference>
<evidence type="ECO:0008006" key="3">
    <source>
        <dbReference type="Google" id="ProtNLM"/>
    </source>
</evidence>
<dbReference type="SFLD" id="SFLDS00003">
    <property type="entry name" value="Haloacid_Dehalogenase"/>
    <property type="match status" value="1"/>
</dbReference>
<sequence>MKGMNYHDYIWDLGGTLLDNYGMSTKAFVATLADFGLTATYKQVYDKLRESTDTAISYFVPNCPAFREAYKKNEAVFLEKPILFAGAREVLEKIVAGGGRNFLVSHRDNQVLEILDKTKIASLFTEVVTASNGFARKPDPASMLYLKKKYALTNALVIGDRKIDVQAGQAAGFDTVLVDGSKSLIAIINEGKMK</sequence>
<dbReference type="SFLD" id="SFLDG01129">
    <property type="entry name" value="C1.5:_HAD__Beta-PGM__Phosphata"/>
    <property type="match status" value="1"/>
</dbReference>
<protein>
    <recommendedName>
        <fullName evidence="3">DNA gyrase subunit B</fullName>
    </recommendedName>
</protein>
<dbReference type="InterPro" id="IPR023198">
    <property type="entry name" value="PGP-like_dom2"/>
</dbReference>
<dbReference type="InterPro" id="IPR023214">
    <property type="entry name" value="HAD_sf"/>
</dbReference>
<dbReference type="InterPro" id="IPR041492">
    <property type="entry name" value="HAD_2"/>
</dbReference>
<dbReference type="PANTHER" id="PTHR43434">
    <property type="entry name" value="PHOSPHOGLYCOLATE PHOSPHATASE"/>
    <property type="match status" value="1"/>
</dbReference>
<gene>
    <name evidence="1" type="ORF">SMU82_08600</name>
</gene>
<dbReference type="Gene3D" id="3.40.50.1000">
    <property type="entry name" value="HAD superfamily/HAD-like"/>
    <property type="match status" value="1"/>
</dbReference>
<dbReference type="GO" id="GO:0005829">
    <property type="term" value="C:cytosol"/>
    <property type="evidence" value="ECO:0007669"/>
    <property type="project" value="TreeGrafter"/>
</dbReference>
<evidence type="ECO:0000313" key="2">
    <source>
        <dbReference type="Proteomes" id="UP000011676"/>
    </source>
</evidence>
<dbReference type="InterPro" id="IPR036412">
    <property type="entry name" value="HAD-like_sf"/>
</dbReference>
<proteinExistence type="predicted"/>
<dbReference type="EMBL" id="AHSR01000042">
    <property type="protein sequence ID" value="EMC22410.1"/>
    <property type="molecule type" value="Genomic_DNA"/>
</dbReference>
<dbReference type="NCBIfam" id="TIGR01549">
    <property type="entry name" value="HAD-SF-IA-v1"/>
    <property type="match status" value="1"/>
</dbReference>
<reference evidence="1 2" key="1">
    <citation type="journal article" date="2013" name="Mol. Biol. Evol.">
        <title>Evolutionary and population genomics of the cavity causing bacteria Streptococcus mutans.</title>
        <authorList>
            <person name="Cornejo O.E."/>
            <person name="Lefebure T."/>
            <person name="Pavinski Bitar P.D."/>
            <person name="Lang P."/>
            <person name="Richards V.P."/>
            <person name="Eilertson K."/>
            <person name="Do T."/>
            <person name="Beighton D."/>
            <person name="Zeng L."/>
            <person name="Ahn S.J."/>
            <person name="Burne R.A."/>
            <person name="Siepel A."/>
            <person name="Bustamante C.D."/>
            <person name="Stanhope M.J."/>
        </authorList>
    </citation>
    <scope>NUCLEOTIDE SEQUENCE [LARGE SCALE GENOMIC DNA]</scope>
    <source>
        <strain evidence="1 2">SM6</strain>
    </source>
</reference>
<dbReference type="AlphaFoldDB" id="A0A829BIM3"/>
<dbReference type="PANTHER" id="PTHR43434:SF25">
    <property type="entry name" value="PHOSPHOGLYCOLATE PHOSPHATASE"/>
    <property type="match status" value="1"/>
</dbReference>
<dbReference type="Pfam" id="PF13419">
    <property type="entry name" value="HAD_2"/>
    <property type="match status" value="1"/>
</dbReference>
<dbReference type="GO" id="GO:0006281">
    <property type="term" value="P:DNA repair"/>
    <property type="evidence" value="ECO:0007669"/>
    <property type="project" value="TreeGrafter"/>
</dbReference>
<name>A0A829BIM3_STRMG</name>
<organism evidence="1 2">
    <name type="scientific">Streptococcus mutans SM6</name>
    <dbReference type="NCBI Taxonomy" id="857119"/>
    <lineage>
        <taxon>Bacteria</taxon>
        <taxon>Bacillati</taxon>
        <taxon>Bacillota</taxon>
        <taxon>Bacilli</taxon>
        <taxon>Lactobacillales</taxon>
        <taxon>Streptococcaceae</taxon>
        <taxon>Streptococcus</taxon>
    </lineage>
</organism>
<dbReference type="Gene3D" id="1.10.150.240">
    <property type="entry name" value="Putative phosphatase, domain 2"/>
    <property type="match status" value="1"/>
</dbReference>
<dbReference type="SUPFAM" id="SSF56784">
    <property type="entry name" value="HAD-like"/>
    <property type="match status" value="1"/>
</dbReference>
<dbReference type="InterPro" id="IPR050155">
    <property type="entry name" value="HAD-like_hydrolase_sf"/>
</dbReference>
<comment type="caution">
    <text evidence="1">The sequence shown here is derived from an EMBL/GenBank/DDBJ whole genome shotgun (WGS) entry which is preliminary data.</text>
</comment>
<accession>A0A829BIM3</accession>